<accession>A0A173MPS5</accession>
<dbReference type="CDD" id="cd00146">
    <property type="entry name" value="PKD"/>
    <property type="match status" value="1"/>
</dbReference>
<keyword evidence="6 16" id="KW-0418">Kinase</keyword>
<dbReference type="Gene3D" id="2.60.40.10">
    <property type="entry name" value="Immunoglobulins"/>
    <property type="match status" value="1"/>
</dbReference>
<dbReference type="Gene3D" id="3.40.50.2300">
    <property type="match status" value="1"/>
</dbReference>
<dbReference type="PANTHER" id="PTHR43547">
    <property type="entry name" value="TWO-COMPONENT HISTIDINE KINASE"/>
    <property type="match status" value="1"/>
</dbReference>
<dbReference type="SUPFAM" id="SSF63829">
    <property type="entry name" value="Calcium-dependent phosphotriesterase"/>
    <property type="match status" value="2"/>
</dbReference>
<reference evidence="17" key="1">
    <citation type="submission" date="2017-01" db="EMBL/GenBank/DDBJ databases">
        <authorList>
            <person name="Varghese N."/>
            <person name="Submissions S."/>
        </authorList>
    </citation>
    <scope>NUCLEOTIDE SEQUENCE [LARGE SCALE GENOMIC DNA]</scope>
    <source>
        <strain evidence="17">DSM 21054</strain>
    </source>
</reference>
<comment type="catalytic activity">
    <reaction evidence="1">
        <text>ATP + protein L-histidine = ADP + protein N-phospho-L-histidine.</text>
        <dbReference type="EC" id="2.7.13.3"/>
    </reaction>
</comment>
<dbReference type="SMART" id="SM00388">
    <property type="entry name" value="HisKA"/>
    <property type="match status" value="1"/>
</dbReference>
<dbReference type="Gene3D" id="1.10.10.60">
    <property type="entry name" value="Homeodomain-like"/>
    <property type="match status" value="1"/>
</dbReference>
<keyword evidence="3 11" id="KW-0597">Phosphoprotein</keyword>
<keyword evidence="17" id="KW-1185">Reference proteome</keyword>
<evidence type="ECO:0000256" key="10">
    <source>
        <dbReference type="ARBA" id="ARBA00023163"/>
    </source>
</evidence>
<keyword evidence="9" id="KW-0805">Transcription regulation</keyword>
<feature type="domain" description="HTH araC/xylS-type" evidence="13">
    <location>
        <begin position="1252"/>
        <end position="1351"/>
    </location>
</feature>
<dbReference type="InterPro" id="IPR036890">
    <property type="entry name" value="HATPase_C_sf"/>
</dbReference>
<dbReference type="Gene3D" id="1.10.287.130">
    <property type="match status" value="1"/>
</dbReference>
<dbReference type="InterPro" id="IPR003594">
    <property type="entry name" value="HATPase_dom"/>
</dbReference>
<dbReference type="GO" id="GO:0005524">
    <property type="term" value="F:ATP binding"/>
    <property type="evidence" value="ECO:0007669"/>
    <property type="project" value="UniProtKB-KW"/>
</dbReference>
<dbReference type="InterPro" id="IPR003661">
    <property type="entry name" value="HisK_dim/P_dom"/>
</dbReference>
<dbReference type="InterPro" id="IPR036097">
    <property type="entry name" value="HisK_dim/P_sf"/>
</dbReference>
<feature type="signal peptide" evidence="12">
    <location>
        <begin position="1"/>
        <end position="31"/>
    </location>
</feature>
<proteinExistence type="predicted"/>
<dbReference type="FunFam" id="1.10.287.130:FF:000045">
    <property type="entry name" value="Two-component system sensor histidine kinase/response regulator"/>
    <property type="match status" value="1"/>
</dbReference>
<dbReference type="KEGG" id="fln:FLA_5516"/>
<evidence type="ECO:0000259" key="13">
    <source>
        <dbReference type="PROSITE" id="PS01124"/>
    </source>
</evidence>
<evidence type="ECO:0000259" key="14">
    <source>
        <dbReference type="PROSITE" id="PS50109"/>
    </source>
</evidence>
<sequence length="1376" mass="155656">MTPNATICRLHMRAAALCLCCVLLTLLPSIAQQVKVEYLGIEQGLSNNAVTCIQQDSKGFMWFGTYDGLNRYDGYHFKTFRNKLNDTATLIDNRIVAIGEDAHNNIWVGTKKGLSIYCNIREAFFPAYVWHEGKKQKITQPVNDIKKATNHNMFVAAAGIGLLQYKAGDTAPAHTIPLHIASQRILNYHAQAISFDARGQLWVFVQGYGLCKYAREADEIQLVNSRIYTGNCLLAGNEDTVWLGSEIGLVMYNVRLNTVQVFDEGKKGLSARKVVGLCLDKQQQLWIATDGGGVNILHIPTGTFSWMLPGQDKNTITSAAIYAIYEDKESRKWIGTLRGGINVIDKQKNRFVTISRDPLQTNSLVNDFILSFCEDEKNNIWIGTDGGGVSCWNRHTQQYTSFKHEADNTTSLSNNYATSIVKDYRNDIWIATYGAGINKYDAATKSFKRYACYNAQYHYEDWYVWKLYEDKRHQLWAGTCASGRLYRYNREADRFEVFDDQLADVITLAEDNLGNLWAGTFNKLIRIDAHKKQHRVYEINFPVRFFHQDKAGRYWVGTEGGGVLQLNPATGQWTVLSETEGLASNSALNMLEDSKGNLWISTFNGLSCLQPATGRFTNFYGSDGLQTNQFNYNAALALQSGAFLFGGIKGFNLFYPDSVQSTCAMPDLLLTGMHINNQPAANNKTYFTGSTSIYDVTNIRLPYDKAVLSVDFAALEYSAPDKITYAYYLEGWDKDWSYGKLKTANYSRLHEGKYTLHIKCTNAEGVWSSKERLIAITVLPPWYRSWWAWVLYGAVAFAAIRMYLLYQKKQARLTYEVELAHLEVEKEKELNEKKLSFFTNISHEFRSPLTLIINPVKELLCNTSKEADAENLRVVHRNARRLLSLVDQLLLFRKADSQADQLHVAPLNFYELCYEVYLCFIQQAKNRQIEYEFSCDNALLEIYADREKMEIALFNLVANALKFTPDGGKVLLHVTEAAQQVQVLVTDTGCGISAEAGRHVFDKFYQDKRSGKAALSGFGIGLYLVKHFVEHHAGNISYRNNTEGGATFCVQLLKGKAHFKAEDIIAQDVAPAAGLQEWMQEEEMVVAEETALNEPAEALVSDAPLMLVIDDNQEVRQYIGKLFKKRFHLHEAENAEQGLQLVKQLMPDIIISDVVMPGISGIELCNQLKADKAFSHIPLVLLTASTSASVKLKGVACGADDYITKPFEKELLEARVEALLKSRNNLQQYFFNEITLQPHNLKISGEYKDFLDRCIAIVEQHIDNEEFSIKTLSTAIGMSHSNLYKKVKAISGQTVNGFIRYIRLRRAAELFINSSCNVNEAAIMVGINDSKYFREQFYKLFGSNPSDYIRKYRKSFQKTYRLDGHVVRMPATAIKN</sequence>
<dbReference type="PRINTS" id="PR00344">
    <property type="entry name" value="BCTRLSENSOR"/>
</dbReference>
<evidence type="ECO:0000256" key="7">
    <source>
        <dbReference type="ARBA" id="ARBA00022840"/>
    </source>
</evidence>
<evidence type="ECO:0000256" key="5">
    <source>
        <dbReference type="ARBA" id="ARBA00022741"/>
    </source>
</evidence>
<evidence type="ECO:0000256" key="11">
    <source>
        <dbReference type="PROSITE-ProRule" id="PRU00169"/>
    </source>
</evidence>
<evidence type="ECO:0000256" key="1">
    <source>
        <dbReference type="ARBA" id="ARBA00000085"/>
    </source>
</evidence>
<protein>
    <recommendedName>
        <fullName evidence="2">histidine kinase</fullName>
        <ecNumber evidence="2">2.7.13.3</ecNumber>
    </recommendedName>
</protein>
<dbReference type="SUPFAM" id="SSF52172">
    <property type="entry name" value="CheY-like"/>
    <property type="match status" value="1"/>
</dbReference>
<feature type="chain" id="PRO_5011791932" description="histidine kinase" evidence="12">
    <location>
        <begin position="32"/>
        <end position="1376"/>
    </location>
</feature>
<dbReference type="FunFam" id="2.60.40.10:FF:000791">
    <property type="entry name" value="Two-component system sensor histidine kinase/response regulator"/>
    <property type="match status" value="1"/>
</dbReference>
<keyword evidence="7" id="KW-0067">ATP-binding</keyword>
<dbReference type="CDD" id="cd00082">
    <property type="entry name" value="HisKA"/>
    <property type="match status" value="1"/>
</dbReference>
<name>A0A173MPS5_9BACT</name>
<evidence type="ECO:0000313" key="17">
    <source>
        <dbReference type="Proteomes" id="UP000186917"/>
    </source>
</evidence>
<keyword evidence="10" id="KW-0804">Transcription</keyword>
<keyword evidence="8" id="KW-0902">Two-component regulatory system</keyword>
<dbReference type="EMBL" id="FTOR01000001">
    <property type="protein sequence ID" value="SIS73704.1"/>
    <property type="molecule type" value="Genomic_DNA"/>
</dbReference>
<dbReference type="Pfam" id="PF12833">
    <property type="entry name" value="HTH_18"/>
    <property type="match status" value="1"/>
</dbReference>
<evidence type="ECO:0000313" key="16">
    <source>
        <dbReference type="EMBL" id="SIS73704.1"/>
    </source>
</evidence>
<dbReference type="Pfam" id="PF07494">
    <property type="entry name" value="Reg_prop"/>
    <property type="match status" value="5"/>
</dbReference>
<evidence type="ECO:0000256" key="6">
    <source>
        <dbReference type="ARBA" id="ARBA00022777"/>
    </source>
</evidence>
<evidence type="ECO:0000256" key="9">
    <source>
        <dbReference type="ARBA" id="ARBA00023015"/>
    </source>
</evidence>
<keyword evidence="5" id="KW-0547">Nucleotide-binding</keyword>
<dbReference type="EC" id="2.7.13.3" evidence="2"/>
<dbReference type="InterPro" id="IPR013783">
    <property type="entry name" value="Ig-like_fold"/>
</dbReference>
<dbReference type="SUPFAM" id="SSF46689">
    <property type="entry name" value="Homeodomain-like"/>
    <property type="match status" value="1"/>
</dbReference>
<dbReference type="SMART" id="SM00342">
    <property type="entry name" value="HTH_ARAC"/>
    <property type="match status" value="1"/>
</dbReference>
<gene>
    <name evidence="16" type="ORF">SAMN05421788_101902</name>
</gene>
<dbReference type="Pfam" id="PF00512">
    <property type="entry name" value="HisKA"/>
    <property type="match status" value="1"/>
</dbReference>
<feature type="modified residue" description="4-aspartylphosphate" evidence="11">
    <location>
        <position position="1153"/>
    </location>
</feature>
<dbReference type="GO" id="GO:0043565">
    <property type="term" value="F:sequence-specific DNA binding"/>
    <property type="evidence" value="ECO:0007669"/>
    <property type="project" value="InterPro"/>
</dbReference>
<dbReference type="FunFam" id="3.30.565.10:FF:000037">
    <property type="entry name" value="Hybrid sensor histidine kinase/response regulator"/>
    <property type="match status" value="1"/>
</dbReference>
<dbReference type="Pfam" id="PF00072">
    <property type="entry name" value="Response_reg"/>
    <property type="match status" value="1"/>
</dbReference>
<organism evidence="16 17">
    <name type="scientific">Filimonas lacunae</name>
    <dbReference type="NCBI Taxonomy" id="477680"/>
    <lineage>
        <taxon>Bacteria</taxon>
        <taxon>Pseudomonadati</taxon>
        <taxon>Bacteroidota</taxon>
        <taxon>Chitinophagia</taxon>
        <taxon>Chitinophagales</taxon>
        <taxon>Chitinophagaceae</taxon>
        <taxon>Filimonas</taxon>
    </lineage>
</organism>
<dbReference type="InterPro" id="IPR004358">
    <property type="entry name" value="Sig_transdc_His_kin-like_C"/>
</dbReference>
<dbReference type="SMART" id="SM00387">
    <property type="entry name" value="HATPase_c"/>
    <property type="match status" value="1"/>
</dbReference>
<dbReference type="SMART" id="SM00448">
    <property type="entry name" value="REC"/>
    <property type="match status" value="1"/>
</dbReference>
<dbReference type="GO" id="GO:0003700">
    <property type="term" value="F:DNA-binding transcription factor activity"/>
    <property type="evidence" value="ECO:0007669"/>
    <property type="project" value="InterPro"/>
</dbReference>
<dbReference type="InterPro" id="IPR011123">
    <property type="entry name" value="Y_Y_Y"/>
</dbReference>
<evidence type="ECO:0000256" key="12">
    <source>
        <dbReference type="SAM" id="SignalP"/>
    </source>
</evidence>
<dbReference type="InterPro" id="IPR011006">
    <property type="entry name" value="CheY-like_superfamily"/>
</dbReference>
<dbReference type="Proteomes" id="UP000186917">
    <property type="component" value="Unassembled WGS sequence"/>
</dbReference>
<dbReference type="InterPro" id="IPR015943">
    <property type="entry name" value="WD40/YVTN_repeat-like_dom_sf"/>
</dbReference>
<dbReference type="PANTHER" id="PTHR43547:SF2">
    <property type="entry name" value="HYBRID SIGNAL TRANSDUCTION HISTIDINE KINASE C"/>
    <property type="match status" value="1"/>
</dbReference>
<dbReference type="Gene3D" id="3.30.565.10">
    <property type="entry name" value="Histidine kinase-like ATPase, C-terminal domain"/>
    <property type="match status" value="1"/>
</dbReference>
<dbReference type="GO" id="GO:0000155">
    <property type="term" value="F:phosphorelay sensor kinase activity"/>
    <property type="evidence" value="ECO:0007669"/>
    <property type="project" value="InterPro"/>
</dbReference>
<feature type="domain" description="Histidine kinase" evidence="14">
    <location>
        <begin position="840"/>
        <end position="1056"/>
    </location>
</feature>
<dbReference type="InterPro" id="IPR001789">
    <property type="entry name" value="Sig_transdc_resp-reg_receiver"/>
</dbReference>
<evidence type="ECO:0000256" key="4">
    <source>
        <dbReference type="ARBA" id="ARBA00022679"/>
    </source>
</evidence>
<dbReference type="OrthoDB" id="9809670at2"/>
<dbReference type="Pfam" id="PF02518">
    <property type="entry name" value="HATPase_c"/>
    <property type="match status" value="1"/>
</dbReference>
<dbReference type="RefSeq" id="WP_084206035.1">
    <property type="nucleotide sequence ID" value="NZ_AP017422.1"/>
</dbReference>
<keyword evidence="4" id="KW-0808">Transferase</keyword>
<evidence type="ECO:0000256" key="8">
    <source>
        <dbReference type="ARBA" id="ARBA00023012"/>
    </source>
</evidence>
<dbReference type="InterPro" id="IPR009057">
    <property type="entry name" value="Homeodomain-like_sf"/>
</dbReference>
<dbReference type="SUPFAM" id="SSF47384">
    <property type="entry name" value="Homodimeric domain of signal transducing histidine kinase"/>
    <property type="match status" value="1"/>
</dbReference>
<dbReference type="PROSITE" id="PS01124">
    <property type="entry name" value="HTH_ARAC_FAMILY_2"/>
    <property type="match status" value="1"/>
</dbReference>
<dbReference type="Pfam" id="PF07495">
    <property type="entry name" value="Y_Y_Y"/>
    <property type="match status" value="1"/>
</dbReference>
<dbReference type="PROSITE" id="PS50109">
    <property type="entry name" value="HIS_KIN"/>
    <property type="match status" value="1"/>
</dbReference>
<dbReference type="STRING" id="477680.SAMN05421788_101902"/>
<dbReference type="InterPro" id="IPR018060">
    <property type="entry name" value="HTH_AraC"/>
</dbReference>
<dbReference type="Gene3D" id="2.130.10.10">
    <property type="entry name" value="YVTN repeat-like/Quinoprotein amine dehydrogenase"/>
    <property type="match status" value="2"/>
</dbReference>
<evidence type="ECO:0000256" key="3">
    <source>
        <dbReference type="ARBA" id="ARBA00022553"/>
    </source>
</evidence>
<dbReference type="SUPFAM" id="SSF55874">
    <property type="entry name" value="ATPase domain of HSP90 chaperone/DNA topoisomerase II/histidine kinase"/>
    <property type="match status" value="1"/>
</dbReference>
<evidence type="ECO:0000256" key="2">
    <source>
        <dbReference type="ARBA" id="ARBA00012438"/>
    </source>
</evidence>
<dbReference type="PROSITE" id="PS50110">
    <property type="entry name" value="RESPONSE_REGULATORY"/>
    <property type="match status" value="1"/>
</dbReference>
<keyword evidence="12" id="KW-0732">Signal</keyword>
<feature type="domain" description="Response regulatory" evidence="15">
    <location>
        <begin position="1105"/>
        <end position="1220"/>
    </location>
</feature>
<dbReference type="InterPro" id="IPR011110">
    <property type="entry name" value="Reg_prop"/>
</dbReference>
<dbReference type="InterPro" id="IPR005467">
    <property type="entry name" value="His_kinase_dom"/>
</dbReference>
<evidence type="ECO:0000259" key="15">
    <source>
        <dbReference type="PROSITE" id="PS50110"/>
    </source>
</evidence>